<organism evidence="2 3">
    <name type="scientific">Fusobacterium vincentii</name>
    <name type="common">Fusobacterium nucleatum subsp. vincentii</name>
    <dbReference type="NCBI Taxonomy" id="155615"/>
    <lineage>
        <taxon>Bacteria</taxon>
        <taxon>Fusobacteriati</taxon>
        <taxon>Fusobacteriota</taxon>
        <taxon>Fusobacteriia</taxon>
        <taxon>Fusobacteriales</taxon>
        <taxon>Fusobacteriaceae</taxon>
        <taxon>Fusobacterium</taxon>
    </lineage>
</organism>
<protein>
    <submittedName>
        <fullName evidence="2">DUF2262 domain-containing protein</fullName>
    </submittedName>
</protein>
<evidence type="ECO:0000259" key="1">
    <source>
        <dbReference type="Pfam" id="PF10020"/>
    </source>
</evidence>
<gene>
    <name evidence="2" type="ORF">NLX61_01310</name>
</gene>
<evidence type="ECO:0000313" key="2">
    <source>
        <dbReference type="EMBL" id="MCW0262998.1"/>
    </source>
</evidence>
<dbReference type="RefSeq" id="WP_005912296.1">
    <property type="nucleotide sequence ID" value="NZ_CP077175.1"/>
</dbReference>
<dbReference type="Pfam" id="PF10020">
    <property type="entry name" value="DUF2262"/>
    <property type="match status" value="1"/>
</dbReference>
<reference evidence="2" key="1">
    <citation type="submission" date="2022-06" db="EMBL/GenBank/DDBJ databases">
        <title>Draft Genome Sequence of Fusobacterium vincentii Strain CNGBCC1850030, Isolated from Healthy Human Feces.</title>
        <authorList>
            <person name="Jing X."/>
            <person name="Liu C."/>
            <person name="Ye Y."/>
            <person name="Xu J."/>
            <person name="Huang H."/>
            <person name="Wang B."/>
            <person name="Wei J."/>
            <person name="Zhao J."/>
        </authorList>
    </citation>
    <scope>NUCLEOTIDE SEQUENCE</scope>
    <source>
        <strain evidence="2">CNGBCC1850030</strain>
    </source>
</reference>
<dbReference type="Proteomes" id="UP001139307">
    <property type="component" value="Unassembled WGS sequence"/>
</dbReference>
<comment type="caution">
    <text evidence="2">The sequence shown here is derived from an EMBL/GenBank/DDBJ whole genome shotgun (WGS) entry which is preliminary data.</text>
</comment>
<sequence>MEKLEEIHKEILNGNMDILKDFPLLYCLSENKENFVVLRKGRIVKEENRIKYFFPNSEGNESNGIYCLIWGRKNEESYGIGGTPVPDDFYITEMKIKNDILSLLSEKDEKIEATLKQFNKALQNIWSNFTMEELSNAFRQAPAVILDEIKKEDMPKTVTIKNFGKFIYDKKLNAYKLFKEEIEYYFSADNKEELKKVKNIFSNIELTQFIEKAKEYTAHKLLKLKNDLWLKEDEKEVTKKDFKNRMKFTSLYVFSESANFYFDDGNLFWGHTIEITINQNLEFIDANIVG</sequence>
<dbReference type="AlphaFoldDB" id="A0AAJ1FKN8"/>
<name>A0AAJ1FKN8_FUSVC</name>
<dbReference type="InterPro" id="IPR019260">
    <property type="entry name" value="DUF2262"/>
</dbReference>
<proteinExistence type="predicted"/>
<dbReference type="EMBL" id="JAMXTT010000001">
    <property type="protein sequence ID" value="MCW0262998.1"/>
    <property type="molecule type" value="Genomic_DNA"/>
</dbReference>
<feature type="domain" description="DUF2262" evidence="1">
    <location>
        <begin position="162"/>
        <end position="288"/>
    </location>
</feature>
<accession>A0AAJ1FKN8</accession>
<evidence type="ECO:0000313" key="3">
    <source>
        <dbReference type="Proteomes" id="UP001139307"/>
    </source>
</evidence>